<keyword evidence="1" id="KW-0472">Membrane</keyword>
<evidence type="ECO:0000313" key="3">
    <source>
        <dbReference type="Proteomes" id="UP000034826"/>
    </source>
</evidence>
<accession>A0A0G1J6Y4</accession>
<keyword evidence="1" id="KW-0812">Transmembrane</keyword>
<gene>
    <name evidence="2" type="ORF">UW60_C0014G0009</name>
</gene>
<dbReference type="EMBL" id="LCIY01000014">
    <property type="protein sequence ID" value="KKT67045.1"/>
    <property type="molecule type" value="Genomic_DNA"/>
</dbReference>
<organism evidence="2 3">
    <name type="scientific">Candidatus Woesebacteria bacterium GW2011_GWA2_44_33</name>
    <dbReference type="NCBI Taxonomy" id="1618564"/>
    <lineage>
        <taxon>Bacteria</taxon>
        <taxon>Candidatus Woeseibacteriota</taxon>
    </lineage>
</organism>
<dbReference type="AlphaFoldDB" id="A0A0G1J6Y4"/>
<feature type="transmembrane region" description="Helical" evidence="1">
    <location>
        <begin position="44"/>
        <end position="65"/>
    </location>
</feature>
<evidence type="ECO:0000256" key="1">
    <source>
        <dbReference type="SAM" id="Phobius"/>
    </source>
</evidence>
<protein>
    <submittedName>
        <fullName evidence="2">Uncharacterized protein</fullName>
    </submittedName>
</protein>
<name>A0A0G1J6Y4_9BACT</name>
<keyword evidence="1" id="KW-1133">Transmembrane helix</keyword>
<sequence>MQMPIAVGVIVAIIFLVAFSEWFYHLVDGWGEIVLDDVYYKYRIVGVSVFSMVIISMTFFGMALITECPNEQREGVFARLRCEEYLKIKAGTDKIFPSKDGETLNMTN</sequence>
<reference evidence="2 3" key="1">
    <citation type="journal article" date="2015" name="Nature">
        <title>rRNA introns, odd ribosomes, and small enigmatic genomes across a large radiation of phyla.</title>
        <authorList>
            <person name="Brown C.T."/>
            <person name="Hug L.A."/>
            <person name="Thomas B.C."/>
            <person name="Sharon I."/>
            <person name="Castelle C.J."/>
            <person name="Singh A."/>
            <person name="Wilkins M.J."/>
            <person name="Williams K.H."/>
            <person name="Banfield J.F."/>
        </authorList>
    </citation>
    <scope>NUCLEOTIDE SEQUENCE [LARGE SCALE GENOMIC DNA]</scope>
</reference>
<proteinExistence type="predicted"/>
<dbReference type="Proteomes" id="UP000034826">
    <property type="component" value="Unassembled WGS sequence"/>
</dbReference>
<evidence type="ECO:0000313" key="2">
    <source>
        <dbReference type="EMBL" id="KKT67045.1"/>
    </source>
</evidence>
<comment type="caution">
    <text evidence="2">The sequence shown here is derived from an EMBL/GenBank/DDBJ whole genome shotgun (WGS) entry which is preliminary data.</text>
</comment>